<protein>
    <submittedName>
        <fullName evidence="1">Uncharacterized protein</fullName>
    </submittedName>
</protein>
<keyword evidence="2" id="KW-1185">Reference proteome</keyword>
<proteinExistence type="predicted"/>
<dbReference type="Proteomes" id="UP000293296">
    <property type="component" value="Chromosome"/>
</dbReference>
<name>A0A4P6HJK4_9BACT</name>
<sequence length="69" mass="7737">MTETALKLGQKTGKRTRCAICRWRFDNACHKRSPWIVAGQIVGGQGPVGVWPEVLADSWCGDFSFRQEV</sequence>
<dbReference type="EMBL" id="CP026538">
    <property type="protein sequence ID" value="QAZ67287.1"/>
    <property type="molecule type" value="Genomic_DNA"/>
</dbReference>
<reference evidence="1 2" key="1">
    <citation type="submission" date="2018-02" db="EMBL/GenBank/DDBJ databases">
        <title>Genome sequence of Desulfovibrio carbinolicus DSM 3852.</title>
        <authorList>
            <person name="Wilbanks E."/>
            <person name="Skennerton C.T."/>
            <person name="Orphan V.J."/>
        </authorList>
    </citation>
    <scope>NUCLEOTIDE SEQUENCE [LARGE SCALE GENOMIC DNA]</scope>
    <source>
        <strain evidence="1 2">DSM 3852</strain>
    </source>
</reference>
<organism evidence="1 2">
    <name type="scientific">Solidesulfovibrio carbinolicus</name>
    <dbReference type="NCBI Taxonomy" id="296842"/>
    <lineage>
        <taxon>Bacteria</taxon>
        <taxon>Pseudomonadati</taxon>
        <taxon>Thermodesulfobacteriota</taxon>
        <taxon>Desulfovibrionia</taxon>
        <taxon>Desulfovibrionales</taxon>
        <taxon>Desulfovibrionaceae</taxon>
        <taxon>Solidesulfovibrio</taxon>
    </lineage>
</organism>
<dbReference type="KEGG" id="dcb:C3Y92_08625"/>
<dbReference type="AlphaFoldDB" id="A0A4P6HJK4"/>
<dbReference type="OrthoDB" id="5458626at2"/>
<gene>
    <name evidence="1" type="ORF">C3Y92_08625</name>
</gene>
<evidence type="ECO:0000313" key="2">
    <source>
        <dbReference type="Proteomes" id="UP000293296"/>
    </source>
</evidence>
<evidence type="ECO:0000313" key="1">
    <source>
        <dbReference type="EMBL" id="QAZ67287.1"/>
    </source>
</evidence>
<accession>A0A4P6HJK4</accession>